<protein>
    <submittedName>
        <fullName evidence="2">Uncharacterized protein</fullName>
    </submittedName>
</protein>
<dbReference type="AlphaFoldDB" id="A0A4C1VVB8"/>
<reference evidence="2 3" key="1">
    <citation type="journal article" date="2019" name="Commun. Biol.">
        <title>The bagworm genome reveals a unique fibroin gene that provides high tensile strength.</title>
        <authorList>
            <person name="Kono N."/>
            <person name="Nakamura H."/>
            <person name="Ohtoshi R."/>
            <person name="Tomita M."/>
            <person name="Numata K."/>
            <person name="Arakawa K."/>
        </authorList>
    </citation>
    <scope>NUCLEOTIDE SEQUENCE [LARGE SCALE GENOMIC DNA]</scope>
</reference>
<comment type="caution">
    <text evidence="2">The sequence shown here is derived from an EMBL/GenBank/DDBJ whole genome shotgun (WGS) entry which is preliminary data.</text>
</comment>
<organism evidence="2 3">
    <name type="scientific">Eumeta variegata</name>
    <name type="common">Bagworm moth</name>
    <name type="synonym">Eumeta japonica</name>
    <dbReference type="NCBI Taxonomy" id="151549"/>
    <lineage>
        <taxon>Eukaryota</taxon>
        <taxon>Metazoa</taxon>
        <taxon>Ecdysozoa</taxon>
        <taxon>Arthropoda</taxon>
        <taxon>Hexapoda</taxon>
        <taxon>Insecta</taxon>
        <taxon>Pterygota</taxon>
        <taxon>Neoptera</taxon>
        <taxon>Endopterygota</taxon>
        <taxon>Lepidoptera</taxon>
        <taxon>Glossata</taxon>
        <taxon>Ditrysia</taxon>
        <taxon>Tineoidea</taxon>
        <taxon>Psychidae</taxon>
        <taxon>Oiketicinae</taxon>
        <taxon>Eumeta</taxon>
    </lineage>
</organism>
<evidence type="ECO:0000313" key="3">
    <source>
        <dbReference type="Proteomes" id="UP000299102"/>
    </source>
</evidence>
<keyword evidence="3" id="KW-1185">Reference proteome</keyword>
<dbReference type="Proteomes" id="UP000299102">
    <property type="component" value="Unassembled WGS sequence"/>
</dbReference>
<sequence>MYGPTLIHFADWAGPIRRIRPKSGGSRGRGSVKTCSDSMTTVRRRPGTEGSCLHDPLNPLPSPIGHSRALNHCRWPHFTSQR</sequence>
<accession>A0A4C1VVB8</accession>
<evidence type="ECO:0000313" key="2">
    <source>
        <dbReference type="EMBL" id="GBP41844.1"/>
    </source>
</evidence>
<evidence type="ECO:0000256" key="1">
    <source>
        <dbReference type="SAM" id="MobiDB-lite"/>
    </source>
</evidence>
<dbReference type="EMBL" id="BGZK01000407">
    <property type="protein sequence ID" value="GBP41844.1"/>
    <property type="molecule type" value="Genomic_DNA"/>
</dbReference>
<feature type="region of interest" description="Disordered" evidence="1">
    <location>
        <begin position="17"/>
        <end position="58"/>
    </location>
</feature>
<proteinExistence type="predicted"/>
<name>A0A4C1VVB8_EUMVA</name>
<gene>
    <name evidence="2" type="ORF">EVAR_86814_1</name>
</gene>